<name>A0A432Z043_9GAMM</name>
<gene>
    <name evidence="3" type="ORF">CWI78_06300</name>
</gene>
<evidence type="ECO:0000259" key="1">
    <source>
        <dbReference type="PROSITE" id="PS50883"/>
    </source>
</evidence>
<evidence type="ECO:0000313" key="3">
    <source>
        <dbReference type="EMBL" id="RUO69529.1"/>
    </source>
</evidence>
<proteinExistence type="predicted"/>
<keyword evidence="4" id="KW-1185">Reference proteome</keyword>
<evidence type="ECO:0000259" key="2">
    <source>
        <dbReference type="PROSITE" id="PS51833"/>
    </source>
</evidence>
<dbReference type="RefSeq" id="WP_126781336.1">
    <property type="nucleotide sequence ID" value="NZ_PIQC01000004.1"/>
</dbReference>
<dbReference type="InterPro" id="IPR035919">
    <property type="entry name" value="EAL_sf"/>
</dbReference>
<dbReference type="InterPro" id="IPR052340">
    <property type="entry name" value="RNase_Y/CdgJ"/>
</dbReference>
<feature type="domain" description="EAL" evidence="1">
    <location>
        <begin position="1"/>
        <end position="207"/>
    </location>
</feature>
<dbReference type="SUPFAM" id="SSF141868">
    <property type="entry name" value="EAL domain-like"/>
    <property type="match status" value="1"/>
</dbReference>
<dbReference type="PIRSF" id="PIRSF003180">
    <property type="entry name" value="DiGMPpdiest_YuxH"/>
    <property type="match status" value="1"/>
</dbReference>
<dbReference type="InterPro" id="IPR001633">
    <property type="entry name" value="EAL_dom"/>
</dbReference>
<dbReference type="PROSITE" id="PS50883">
    <property type="entry name" value="EAL"/>
    <property type="match status" value="1"/>
</dbReference>
<evidence type="ECO:0000313" key="4">
    <source>
        <dbReference type="Proteomes" id="UP000288058"/>
    </source>
</evidence>
<dbReference type="Gene3D" id="1.10.3210.10">
    <property type="entry name" value="Hypothetical protein af1432"/>
    <property type="match status" value="1"/>
</dbReference>
<feature type="domain" description="HDOD" evidence="2">
    <location>
        <begin position="201"/>
        <end position="379"/>
    </location>
</feature>
<accession>A0A432Z043</accession>
<comment type="caution">
    <text evidence="3">The sequence shown here is derived from an EMBL/GenBank/DDBJ whole genome shotgun (WGS) entry which is preliminary data.</text>
</comment>
<dbReference type="InterPro" id="IPR013976">
    <property type="entry name" value="HDOD"/>
</dbReference>
<dbReference type="Pfam" id="PF00563">
    <property type="entry name" value="EAL"/>
    <property type="match status" value="1"/>
</dbReference>
<dbReference type="Pfam" id="PF08668">
    <property type="entry name" value="HDOD"/>
    <property type="match status" value="1"/>
</dbReference>
<dbReference type="InterPro" id="IPR014408">
    <property type="entry name" value="dGMP_Pdiesterase_EAL/HD-GYP"/>
</dbReference>
<dbReference type="Proteomes" id="UP000288058">
    <property type="component" value="Unassembled WGS sequence"/>
</dbReference>
<dbReference type="Gene3D" id="3.20.20.450">
    <property type="entry name" value="EAL domain"/>
    <property type="match status" value="1"/>
</dbReference>
<dbReference type="PANTHER" id="PTHR33525:SF4">
    <property type="entry name" value="CYCLIC DI-GMP PHOSPHODIESTERASE CDGJ"/>
    <property type="match status" value="1"/>
</dbReference>
<dbReference type="SMART" id="SM00052">
    <property type="entry name" value="EAL"/>
    <property type="match status" value="1"/>
</dbReference>
<dbReference type="OrthoDB" id="9804751at2"/>
<sequence length="400" mass="44874">MAETFPLLAAQPIYDNRNRFYAVELLYRNALNLSAETVGDTAATSEVVFNLCAGITTQTEQYDATAFINVSSEFLVSQSFLPIEPDKVVIELVERIKPTRAVINAVARWHERGFRFALDDFEFDPAWEPLLKYASYIKVDVSTLTLAQAQSFKQKLSGFKGKWLAERVEDEATKQAYEALGFELFQGYYFAKPTVVYGTRLEPSSLQLAKVLSLCFEKEPDLTELSQVISEDPKLSVSLLKIVNSPLYPTASPITRVKDVIMRLGIEKLRRWIALIGSVTASSPEASRMVLVRAQMCYELAKRQNSADIDPDQCYFVGLLSGVDIMLGVDKACFFEKLPLSEQTKMAVDSCAGPMGQCLRIALKLEQFVQMKQQLHQVDMGLLTSYRTVSANVQDLFNTI</sequence>
<dbReference type="PROSITE" id="PS51833">
    <property type="entry name" value="HDOD"/>
    <property type="match status" value="1"/>
</dbReference>
<reference evidence="4" key="1">
    <citation type="journal article" date="2018" name="Front. Microbiol.">
        <title>Genome-Based Analysis Reveals the Taxonomy and Diversity of the Family Idiomarinaceae.</title>
        <authorList>
            <person name="Liu Y."/>
            <person name="Lai Q."/>
            <person name="Shao Z."/>
        </authorList>
    </citation>
    <scope>NUCLEOTIDE SEQUENCE [LARGE SCALE GENOMIC DNA]</scope>
    <source>
        <strain evidence="4">R22</strain>
    </source>
</reference>
<dbReference type="AlphaFoldDB" id="A0A432Z043"/>
<protein>
    <submittedName>
        <fullName evidence="3">Intracellular signaling protein</fullName>
    </submittedName>
</protein>
<dbReference type="PANTHER" id="PTHR33525">
    <property type="match status" value="1"/>
</dbReference>
<dbReference type="EMBL" id="PIQC01000004">
    <property type="protein sequence ID" value="RUO69529.1"/>
    <property type="molecule type" value="Genomic_DNA"/>
</dbReference>
<dbReference type="SUPFAM" id="SSF109604">
    <property type="entry name" value="HD-domain/PDEase-like"/>
    <property type="match status" value="1"/>
</dbReference>
<organism evidence="3 4">
    <name type="scientific">Idiomarina ramblicola</name>
    <dbReference type="NCBI Taxonomy" id="263724"/>
    <lineage>
        <taxon>Bacteria</taxon>
        <taxon>Pseudomonadati</taxon>
        <taxon>Pseudomonadota</taxon>
        <taxon>Gammaproteobacteria</taxon>
        <taxon>Alteromonadales</taxon>
        <taxon>Idiomarinaceae</taxon>
        <taxon>Idiomarina</taxon>
    </lineage>
</organism>